<dbReference type="Gene3D" id="3.40.30.20">
    <property type="match status" value="1"/>
</dbReference>
<keyword evidence="2" id="KW-0274">FAD</keyword>
<dbReference type="OrthoDB" id="4989854at2759"/>
<dbReference type="InterPro" id="IPR050641">
    <property type="entry name" value="RIFMO-like"/>
</dbReference>
<evidence type="ECO:0000259" key="4">
    <source>
        <dbReference type="Pfam" id="PF07976"/>
    </source>
</evidence>
<sequence length="263" mass="29352">SWNLVWKLYLTHRGIARPCLLETYHDERFAVAEKIAYISAKLTGQPQSGSVSIGGDMQRELQYVCDKHGPFFTGIGIEYPPSFLSLDDGQNPDIAIRPGARAPDGRLNPSNPLVDDGPTRLLDLFTAAPRFHILVFTGIPSRNHRALERLAELLAMPEMYLDTFRNPRVSTRELFDFALIVPAIEDPKREKCELLDTLGVCYVDDVRGGDRDGLYARYGIDIEEGAVLIVRPDGIIGCWEALGSAFEHENYFASFLAHRDGGT</sequence>
<dbReference type="InterPro" id="IPR036249">
    <property type="entry name" value="Thioredoxin-like_sf"/>
</dbReference>
<protein>
    <submittedName>
        <fullName evidence="5">Thioredoxin-like protein</fullName>
    </submittedName>
</protein>
<dbReference type="InterPro" id="IPR036188">
    <property type="entry name" value="FAD/NAD-bd_sf"/>
</dbReference>
<feature type="domain" description="Phenol hydroxylase-like C-terminal dimerisation" evidence="4">
    <location>
        <begin position="79"/>
        <end position="258"/>
    </location>
</feature>
<dbReference type="Pfam" id="PF07976">
    <property type="entry name" value="Phe_hydrox_dim"/>
    <property type="match status" value="1"/>
</dbReference>
<dbReference type="InterPro" id="IPR038220">
    <property type="entry name" value="PHOX_C_sf"/>
</dbReference>
<keyword evidence="1" id="KW-0285">Flavoprotein</keyword>
<evidence type="ECO:0000256" key="1">
    <source>
        <dbReference type="ARBA" id="ARBA00022630"/>
    </source>
</evidence>
<feature type="non-terminal residue" evidence="5">
    <location>
        <position position="1"/>
    </location>
</feature>
<evidence type="ECO:0000256" key="2">
    <source>
        <dbReference type="ARBA" id="ARBA00022827"/>
    </source>
</evidence>
<dbReference type="PANTHER" id="PTHR43004">
    <property type="entry name" value="TRK SYSTEM POTASSIUM UPTAKE PROTEIN"/>
    <property type="match status" value="1"/>
</dbReference>
<dbReference type="InterPro" id="IPR012941">
    <property type="entry name" value="Phe_hydrox_C_dim_dom"/>
</dbReference>
<comment type="caution">
    <text evidence="5">The sequence shown here is derived from an EMBL/GenBank/DDBJ whole genome shotgun (WGS) entry which is preliminary data.</text>
</comment>
<keyword evidence="6" id="KW-1185">Reference proteome</keyword>
<dbReference type="GO" id="GO:0004497">
    <property type="term" value="F:monooxygenase activity"/>
    <property type="evidence" value="ECO:0007669"/>
    <property type="project" value="UniProtKB-ARBA"/>
</dbReference>
<name>A0A433CWZ3_9FUNG</name>
<proteinExistence type="predicted"/>
<dbReference type="Proteomes" id="UP000268093">
    <property type="component" value="Unassembled WGS sequence"/>
</dbReference>
<organism evidence="5 6">
    <name type="scientific">Jimgerdemannia flammicorona</name>
    <dbReference type="NCBI Taxonomy" id="994334"/>
    <lineage>
        <taxon>Eukaryota</taxon>
        <taxon>Fungi</taxon>
        <taxon>Fungi incertae sedis</taxon>
        <taxon>Mucoromycota</taxon>
        <taxon>Mucoromycotina</taxon>
        <taxon>Endogonomycetes</taxon>
        <taxon>Endogonales</taxon>
        <taxon>Endogonaceae</taxon>
        <taxon>Jimgerdemannia</taxon>
    </lineage>
</organism>
<dbReference type="SUPFAM" id="SSF52833">
    <property type="entry name" value="Thioredoxin-like"/>
    <property type="match status" value="1"/>
</dbReference>
<evidence type="ECO:0000256" key="3">
    <source>
        <dbReference type="ARBA" id="ARBA00023002"/>
    </source>
</evidence>
<keyword evidence="3" id="KW-0560">Oxidoreductase</keyword>
<evidence type="ECO:0000313" key="6">
    <source>
        <dbReference type="Proteomes" id="UP000268093"/>
    </source>
</evidence>
<dbReference type="AlphaFoldDB" id="A0A433CWZ3"/>
<accession>A0A433CWZ3</accession>
<evidence type="ECO:0000313" key="5">
    <source>
        <dbReference type="EMBL" id="RUP43107.1"/>
    </source>
</evidence>
<gene>
    <name evidence="5" type="ORF">BC936DRAFT_137590</name>
</gene>
<dbReference type="PANTHER" id="PTHR43004:SF19">
    <property type="entry name" value="BINDING MONOOXYGENASE, PUTATIVE (JCVI)-RELATED"/>
    <property type="match status" value="1"/>
</dbReference>
<dbReference type="Gene3D" id="3.50.50.60">
    <property type="entry name" value="FAD/NAD(P)-binding domain"/>
    <property type="match status" value="1"/>
</dbReference>
<reference evidence="5 6" key="1">
    <citation type="journal article" date="2018" name="New Phytol.">
        <title>Phylogenomics of Endogonaceae and evolution of mycorrhizas within Mucoromycota.</title>
        <authorList>
            <person name="Chang Y."/>
            <person name="Desiro A."/>
            <person name="Na H."/>
            <person name="Sandor L."/>
            <person name="Lipzen A."/>
            <person name="Clum A."/>
            <person name="Barry K."/>
            <person name="Grigoriev I.V."/>
            <person name="Martin F.M."/>
            <person name="Stajich J.E."/>
            <person name="Smith M.E."/>
            <person name="Bonito G."/>
            <person name="Spatafora J.W."/>
        </authorList>
    </citation>
    <scope>NUCLEOTIDE SEQUENCE [LARGE SCALE GENOMIC DNA]</scope>
    <source>
        <strain evidence="5 6">GMNB39</strain>
    </source>
</reference>
<dbReference type="EMBL" id="RBNI01011650">
    <property type="protein sequence ID" value="RUP43107.1"/>
    <property type="molecule type" value="Genomic_DNA"/>
</dbReference>